<evidence type="ECO:0000256" key="1">
    <source>
        <dbReference type="SAM" id="Phobius"/>
    </source>
</evidence>
<sequence>MFFLNRSVNWNNGDYRDYCDHRARVKRRLRLRMSIGLTLMGCMLVIAAWAPNVSV</sequence>
<geneLocation type="plasmid" evidence="3">
    <name>p2</name>
</geneLocation>
<evidence type="ECO:0000313" key="3">
    <source>
        <dbReference type="EMBL" id="XBP72741.1"/>
    </source>
</evidence>
<name>A0AAU7M006_9BURK</name>
<geneLocation type="plasmid" evidence="2">
    <name>p1</name>
</geneLocation>
<dbReference type="EMBL" id="CP157676">
    <property type="protein sequence ID" value="XBP72553.1"/>
    <property type="molecule type" value="Genomic_DNA"/>
</dbReference>
<accession>A0AAU7M006</accession>
<dbReference type="EMBL" id="CP157677">
    <property type="protein sequence ID" value="XBP72761.1"/>
    <property type="molecule type" value="Genomic_DNA"/>
</dbReference>
<dbReference type="EMBL" id="CP157677">
    <property type="protein sequence ID" value="XBP72741.1"/>
    <property type="molecule type" value="Genomic_DNA"/>
</dbReference>
<organism evidence="2">
    <name type="scientific">Polaromonas hydrogenivorans</name>
    <dbReference type="NCBI Taxonomy" id="335476"/>
    <lineage>
        <taxon>Bacteria</taxon>
        <taxon>Pseudomonadati</taxon>
        <taxon>Pseudomonadota</taxon>
        <taxon>Betaproteobacteria</taxon>
        <taxon>Burkholderiales</taxon>
        <taxon>Comamonadaceae</taxon>
        <taxon>Polaromonas</taxon>
    </lineage>
</organism>
<dbReference type="RefSeq" id="WP_157040556.1">
    <property type="nucleotide sequence ID" value="NZ_CBCSCU010000025.1"/>
</dbReference>
<keyword evidence="1" id="KW-0812">Transmembrane</keyword>
<evidence type="ECO:0000313" key="2">
    <source>
        <dbReference type="EMBL" id="XBP72553.1"/>
    </source>
</evidence>
<reference evidence="2" key="1">
    <citation type="submission" date="2024-05" db="EMBL/GenBank/DDBJ databases">
        <authorList>
            <person name="Bunk B."/>
            <person name="Swiderski J."/>
            <person name="Sproer C."/>
            <person name="Thiel V."/>
        </authorList>
    </citation>
    <scope>NUCLEOTIDE SEQUENCE</scope>
    <source>
        <strain evidence="2">DSM 17735</strain>
        <plasmid evidence="2">p1</plasmid>
        <plasmid evidence="3">p2</plasmid>
    </source>
</reference>
<keyword evidence="2" id="KW-0614">Plasmid</keyword>
<dbReference type="AlphaFoldDB" id="A0AAU7M006"/>
<proteinExistence type="predicted"/>
<feature type="transmembrane region" description="Helical" evidence="1">
    <location>
        <begin position="31"/>
        <end position="50"/>
    </location>
</feature>
<evidence type="ECO:0000313" key="4">
    <source>
        <dbReference type="EMBL" id="XBP72761.1"/>
    </source>
</evidence>
<protein>
    <submittedName>
        <fullName evidence="2">Uncharacterized protein</fullName>
    </submittedName>
</protein>
<keyword evidence="1" id="KW-1133">Transmembrane helix</keyword>
<gene>
    <name evidence="2" type="ORF">ABLV49_20900</name>
    <name evidence="3" type="ORF">ABLV49_23315</name>
    <name evidence="4" type="ORF">ABLV49_23465</name>
</gene>
<keyword evidence="1" id="KW-0472">Membrane</keyword>